<dbReference type="PROSITE" id="PS51257">
    <property type="entry name" value="PROKAR_LIPOPROTEIN"/>
    <property type="match status" value="1"/>
</dbReference>
<proteinExistence type="predicted"/>
<protein>
    <recommendedName>
        <fullName evidence="3">Sporulation related protein</fullName>
    </recommendedName>
</protein>
<reference evidence="1 2" key="1">
    <citation type="submission" date="2018-03" db="EMBL/GenBank/DDBJ databases">
        <title>Genomic Encyclopedia of Type Strains, Phase III (KMG-III): the genomes of soil and plant-associated and newly described type strains.</title>
        <authorList>
            <person name="Whitman W."/>
        </authorList>
    </citation>
    <scope>NUCLEOTIDE SEQUENCE [LARGE SCALE GENOMIC DNA]</scope>
    <source>
        <strain evidence="1 2">CGMCC 1.12700</strain>
    </source>
</reference>
<evidence type="ECO:0000313" key="1">
    <source>
        <dbReference type="EMBL" id="PSK89298.1"/>
    </source>
</evidence>
<dbReference type="AlphaFoldDB" id="A0A2P8CWE7"/>
<dbReference type="EMBL" id="PYGD01000012">
    <property type="protein sequence ID" value="PSK89298.1"/>
    <property type="molecule type" value="Genomic_DNA"/>
</dbReference>
<dbReference type="RefSeq" id="WP_146146843.1">
    <property type="nucleotide sequence ID" value="NZ_PYGD01000012.1"/>
</dbReference>
<sequence>MNHFHKNHAYVFLLLCLCITSSCGGDRCPDGEVVYRDKSSIDNYKGFTKTFEASIKGTVEVIDKVKLADLDAGLQNQVTKLRDDLDQYSGRSSNLLMTSLIRSNMYPCDKELRQKTTALIEQMQLQSSEIERLRYSVSAVTQEKNEAAKDTAIQNALIDFKGVQEEITDKLQNNTLNTLQTTDEWVVVCSGDKILEDSQFEKNKIEKQGFSNNMILLRNGSYRLITSAFSTKGDATEALYKLRNAYKNDVYIVNLKTWCPNKISRSGYYECN</sequence>
<comment type="caution">
    <text evidence="1">The sequence shown here is derived from an EMBL/GenBank/DDBJ whole genome shotgun (WGS) entry which is preliminary data.</text>
</comment>
<dbReference type="Proteomes" id="UP000240572">
    <property type="component" value="Unassembled WGS sequence"/>
</dbReference>
<evidence type="ECO:0008006" key="3">
    <source>
        <dbReference type="Google" id="ProtNLM"/>
    </source>
</evidence>
<accession>A0A2P8CWE7</accession>
<gene>
    <name evidence="1" type="ORF">B0I18_11299</name>
</gene>
<name>A0A2P8CWE7_9BACT</name>
<dbReference type="OrthoDB" id="1492467at2"/>
<organism evidence="1 2">
    <name type="scientific">Taibaiella chishuiensis</name>
    <dbReference type="NCBI Taxonomy" id="1434707"/>
    <lineage>
        <taxon>Bacteria</taxon>
        <taxon>Pseudomonadati</taxon>
        <taxon>Bacteroidota</taxon>
        <taxon>Chitinophagia</taxon>
        <taxon>Chitinophagales</taxon>
        <taxon>Chitinophagaceae</taxon>
        <taxon>Taibaiella</taxon>
    </lineage>
</organism>
<evidence type="ECO:0000313" key="2">
    <source>
        <dbReference type="Proteomes" id="UP000240572"/>
    </source>
</evidence>
<keyword evidence="2" id="KW-1185">Reference proteome</keyword>